<keyword evidence="2 4" id="KW-0378">Hydrolase</keyword>
<dbReference type="Gene3D" id="3.90.1150.10">
    <property type="entry name" value="Aspartate Aminotransferase, domain 1"/>
    <property type="match status" value="1"/>
</dbReference>
<dbReference type="InterPro" id="IPR015424">
    <property type="entry name" value="PyrdxlP-dep_Trfase"/>
</dbReference>
<dbReference type="InterPro" id="IPR015422">
    <property type="entry name" value="PyrdxlP-dep_Trfase_small"/>
</dbReference>
<gene>
    <name evidence="5" type="ORF">QWY28_02675</name>
</gene>
<keyword evidence="5" id="KW-0032">Aminotransferase</keyword>
<dbReference type="Gene3D" id="3.40.640.10">
    <property type="entry name" value="Type I PLP-dependent aspartate aminotransferase-like (Major domain)"/>
    <property type="match status" value="1"/>
</dbReference>
<proteinExistence type="inferred from homology"/>
<dbReference type="RefSeq" id="WP_300950752.1">
    <property type="nucleotide sequence ID" value="NZ_JAUHJQ010000001.1"/>
</dbReference>
<evidence type="ECO:0000256" key="4">
    <source>
        <dbReference type="PIRNR" id="PIRNR038800"/>
    </source>
</evidence>
<evidence type="ECO:0000256" key="3">
    <source>
        <dbReference type="ARBA" id="ARBA00022898"/>
    </source>
</evidence>
<comment type="pathway">
    <text evidence="4">Amino-acid degradation; L-kynurenine degradation; L-alanine and anthranilate from L-kynurenine: step 1/1.</text>
</comment>
<sequence length="421" mass="44445">MSGRPAGTRPSSAELDARDPLAAYRSRFLGADDPAVVAYLDGNSLGRPVATVPARLAEFVEGAWGDRLIRSWDESWMDEPTRVGDRLGRVVLGAAPGQVVVGDSTSVLLYKLLRAAAAARPDRREVVVDRDNFPTDRYLLEGVAGECGLTVRWVEADPDGGVTADDLAPALGPDTAFVLLSHVAFRSGHVADGAALTALVHDAGALVVWDLSHSAGSVEVALDAWGADLAVGCTYKYLNGGPGSPAFAYVRADLLPDLQQPLWGWMGHADPFAMGPGYEPAPGIRRMLTGTPPVLAMQPLQAMLDLIEEAGMAAVRAKAMALTEHAVALADERLATYDVRLASPRDPAQRGAHVMLEHPAFREVTALLWQRGVVPDFRPPAGLRVGLSPLSTSFAEVERGVDAVADALAEITASSGRGPSS</sequence>
<comment type="cofactor">
    <cofactor evidence="4">
        <name>pyridoxal 5'-phosphate</name>
        <dbReference type="ChEBI" id="CHEBI:597326"/>
    </cofactor>
</comment>
<keyword evidence="3 4" id="KW-0663">Pyridoxal phosphate</keyword>
<comment type="catalytic activity">
    <reaction evidence="4">
        <text>3-hydroxy-L-kynurenine + H2O = 3-hydroxyanthranilate + L-alanine + H(+)</text>
        <dbReference type="Rhea" id="RHEA:25143"/>
        <dbReference type="ChEBI" id="CHEBI:15377"/>
        <dbReference type="ChEBI" id="CHEBI:15378"/>
        <dbReference type="ChEBI" id="CHEBI:36559"/>
        <dbReference type="ChEBI" id="CHEBI:57972"/>
        <dbReference type="ChEBI" id="CHEBI:58125"/>
        <dbReference type="EC" id="3.7.1.3"/>
    </reaction>
</comment>
<dbReference type="GO" id="GO:0008483">
    <property type="term" value="F:transaminase activity"/>
    <property type="evidence" value="ECO:0007669"/>
    <property type="project" value="UniProtKB-KW"/>
</dbReference>
<comment type="pathway">
    <text evidence="4">Cofactor biosynthesis; NAD(+) biosynthesis; quinolinate from L-kynurenine: step 2/3.</text>
</comment>
<comment type="subunit">
    <text evidence="4">Homodimer.</text>
</comment>
<evidence type="ECO:0000256" key="2">
    <source>
        <dbReference type="ARBA" id="ARBA00022801"/>
    </source>
</evidence>
<comment type="function">
    <text evidence="4">Catalyzes the cleavage of L-kynurenine (L-Kyn) and L-3-hydroxykynurenine (L-3OHKyn) into anthranilic acid (AA) and 3-hydroxyanthranilic acid (3-OHAA), respectively.</text>
</comment>
<accession>A0ABT8FB90</accession>
<evidence type="ECO:0000256" key="1">
    <source>
        <dbReference type="ARBA" id="ARBA00022642"/>
    </source>
</evidence>
<dbReference type="PANTHER" id="PTHR14084:SF0">
    <property type="entry name" value="KYNURENINASE"/>
    <property type="match status" value="1"/>
</dbReference>
<dbReference type="EMBL" id="JAUHJQ010000001">
    <property type="protein sequence ID" value="MDN4171839.1"/>
    <property type="molecule type" value="Genomic_DNA"/>
</dbReference>
<evidence type="ECO:0000313" key="6">
    <source>
        <dbReference type="Proteomes" id="UP001168620"/>
    </source>
</evidence>
<dbReference type="EC" id="3.7.1.3" evidence="4"/>
<dbReference type="PANTHER" id="PTHR14084">
    <property type="entry name" value="KYNURENINASE"/>
    <property type="match status" value="1"/>
</dbReference>
<organism evidence="5 6">
    <name type="scientific">Nocardioides oceani</name>
    <dbReference type="NCBI Taxonomy" id="3058369"/>
    <lineage>
        <taxon>Bacteria</taxon>
        <taxon>Bacillati</taxon>
        <taxon>Actinomycetota</taxon>
        <taxon>Actinomycetes</taxon>
        <taxon>Propionibacteriales</taxon>
        <taxon>Nocardioidaceae</taxon>
        <taxon>Nocardioides</taxon>
    </lineage>
</organism>
<keyword evidence="5" id="KW-0808">Transferase</keyword>
<evidence type="ECO:0000313" key="5">
    <source>
        <dbReference type="EMBL" id="MDN4171839.1"/>
    </source>
</evidence>
<dbReference type="SUPFAM" id="SSF53383">
    <property type="entry name" value="PLP-dependent transferases"/>
    <property type="match status" value="1"/>
</dbReference>
<keyword evidence="1 4" id="KW-0662">Pyridine nucleotide biosynthesis</keyword>
<dbReference type="InterPro" id="IPR015421">
    <property type="entry name" value="PyrdxlP-dep_Trfase_major"/>
</dbReference>
<comment type="catalytic activity">
    <reaction evidence="4">
        <text>L-kynurenine + H2O = anthranilate + L-alanine + H(+)</text>
        <dbReference type="Rhea" id="RHEA:16813"/>
        <dbReference type="ChEBI" id="CHEBI:15377"/>
        <dbReference type="ChEBI" id="CHEBI:15378"/>
        <dbReference type="ChEBI" id="CHEBI:16567"/>
        <dbReference type="ChEBI" id="CHEBI:57959"/>
        <dbReference type="ChEBI" id="CHEBI:57972"/>
        <dbReference type="EC" id="3.7.1.3"/>
    </reaction>
</comment>
<comment type="similarity">
    <text evidence="4">Belongs to the kynureninase family.</text>
</comment>
<keyword evidence="6" id="KW-1185">Reference proteome</keyword>
<dbReference type="Pfam" id="PF22580">
    <property type="entry name" value="KYNU_C"/>
    <property type="match status" value="1"/>
</dbReference>
<protein>
    <recommendedName>
        <fullName evidence="4">Kynureninase</fullName>
        <ecNumber evidence="4">3.7.1.3</ecNumber>
    </recommendedName>
</protein>
<name>A0ABT8FB90_9ACTN</name>
<reference evidence="5" key="1">
    <citation type="submission" date="2023-06" db="EMBL/GenBank/DDBJ databases">
        <title>Draft genome sequence of Nocardioides sp. SOB77.</title>
        <authorList>
            <person name="Zhang G."/>
        </authorList>
    </citation>
    <scope>NUCLEOTIDE SEQUENCE</scope>
    <source>
        <strain evidence="5">SOB77</strain>
    </source>
</reference>
<dbReference type="InterPro" id="IPR010111">
    <property type="entry name" value="Kynureninase"/>
</dbReference>
<comment type="caution">
    <text evidence="5">The sequence shown here is derived from an EMBL/GenBank/DDBJ whole genome shotgun (WGS) entry which is preliminary data.</text>
</comment>
<dbReference type="PIRSF" id="PIRSF038800">
    <property type="entry name" value="KYNU"/>
    <property type="match status" value="1"/>
</dbReference>
<dbReference type="Proteomes" id="UP001168620">
    <property type="component" value="Unassembled WGS sequence"/>
</dbReference>